<dbReference type="InterPro" id="IPR001073">
    <property type="entry name" value="C1q_dom"/>
</dbReference>
<dbReference type="EMBL" id="JAWDGP010005302">
    <property type="protein sequence ID" value="KAK3757944.1"/>
    <property type="molecule type" value="Genomic_DNA"/>
</dbReference>
<dbReference type="Proteomes" id="UP001283361">
    <property type="component" value="Unassembled WGS sequence"/>
</dbReference>
<proteinExistence type="predicted"/>
<dbReference type="SMART" id="SM00110">
    <property type="entry name" value="C1Q"/>
    <property type="match status" value="1"/>
</dbReference>
<sequence>MVRICVKILLVVAIVTLALKGTSSQRGTQDRRSDDYGTTDQSDGDFLGGEWNDQTSDLGDNSYHDDGGKRNSRRNRWVAGHSNCTCGRELSSLKRDLREEMRQRVTLKSLIDGFLSRFEELSATVEALNNTRQDTFGNISSGHKVSTGQLVTFSAKLSYNRELKPLDTIVFDAVISNNGGGYDADTGKFTAPRDGTYMFQSTILSGYNTKVETAIIKNDKEVARIYSGAHDAHGSGSNTVALSLHRGDVIWVRLLYQGGNHVHGYYSTFTGTLLAEA</sequence>
<dbReference type="Pfam" id="PF00386">
    <property type="entry name" value="C1q"/>
    <property type="match status" value="1"/>
</dbReference>
<protein>
    <recommendedName>
        <fullName evidence="5">C1q domain-containing protein</fullName>
    </recommendedName>
</protein>
<dbReference type="PANTHER" id="PTHR15427">
    <property type="entry name" value="EMILIN ELASTIN MICROFIBRIL INTERFACE-LOCATED PROTEIN ELASTIN MICROFIBRIL INTERFACER"/>
    <property type="match status" value="1"/>
</dbReference>
<dbReference type="InterPro" id="IPR008983">
    <property type="entry name" value="Tumour_necrosis_fac-like_dom"/>
</dbReference>
<evidence type="ECO:0000256" key="4">
    <source>
        <dbReference type="SAM" id="SignalP"/>
    </source>
</evidence>
<dbReference type="InterPro" id="IPR050392">
    <property type="entry name" value="Collagen/C1q_domain"/>
</dbReference>
<evidence type="ECO:0000256" key="2">
    <source>
        <dbReference type="ARBA" id="ARBA00022525"/>
    </source>
</evidence>
<dbReference type="PRINTS" id="PR00007">
    <property type="entry name" value="COMPLEMNTC1Q"/>
</dbReference>
<dbReference type="GO" id="GO:0005576">
    <property type="term" value="C:extracellular region"/>
    <property type="evidence" value="ECO:0007669"/>
    <property type="project" value="UniProtKB-SubCell"/>
</dbReference>
<organism evidence="6 7">
    <name type="scientific">Elysia crispata</name>
    <name type="common">lettuce slug</name>
    <dbReference type="NCBI Taxonomy" id="231223"/>
    <lineage>
        <taxon>Eukaryota</taxon>
        <taxon>Metazoa</taxon>
        <taxon>Spiralia</taxon>
        <taxon>Lophotrochozoa</taxon>
        <taxon>Mollusca</taxon>
        <taxon>Gastropoda</taxon>
        <taxon>Heterobranchia</taxon>
        <taxon>Euthyneura</taxon>
        <taxon>Panpulmonata</taxon>
        <taxon>Sacoglossa</taxon>
        <taxon>Placobranchoidea</taxon>
        <taxon>Plakobranchidae</taxon>
        <taxon>Elysia</taxon>
    </lineage>
</organism>
<evidence type="ECO:0000256" key="3">
    <source>
        <dbReference type="SAM" id="MobiDB-lite"/>
    </source>
</evidence>
<feature type="region of interest" description="Disordered" evidence="3">
    <location>
        <begin position="23"/>
        <end position="74"/>
    </location>
</feature>
<evidence type="ECO:0000313" key="6">
    <source>
        <dbReference type="EMBL" id="KAK3757944.1"/>
    </source>
</evidence>
<feature type="chain" id="PRO_5042190044" description="C1q domain-containing protein" evidence="4">
    <location>
        <begin position="25"/>
        <end position="277"/>
    </location>
</feature>
<dbReference type="SUPFAM" id="SSF49842">
    <property type="entry name" value="TNF-like"/>
    <property type="match status" value="1"/>
</dbReference>
<dbReference type="AlphaFoldDB" id="A0AAE0YVG0"/>
<name>A0AAE0YVG0_9GAST</name>
<feature type="signal peptide" evidence="4">
    <location>
        <begin position="1"/>
        <end position="24"/>
    </location>
</feature>
<evidence type="ECO:0000256" key="1">
    <source>
        <dbReference type="ARBA" id="ARBA00004613"/>
    </source>
</evidence>
<accession>A0AAE0YVG0</accession>
<dbReference type="Gene3D" id="2.60.120.40">
    <property type="match status" value="1"/>
</dbReference>
<keyword evidence="4" id="KW-0732">Signal</keyword>
<feature type="domain" description="C1q" evidence="5">
    <location>
        <begin position="146"/>
        <end position="277"/>
    </location>
</feature>
<comment type="caution">
    <text evidence="6">The sequence shown here is derived from an EMBL/GenBank/DDBJ whole genome shotgun (WGS) entry which is preliminary data.</text>
</comment>
<reference evidence="6" key="1">
    <citation type="journal article" date="2023" name="G3 (Bethesda)">
        <title>A reference genome for the long-term kleptoplast-retaining sea slug Elysia crispata morphotype clarki.</title>
        <authorList>
            <person name="Eastman K.E."/>
            <person name="Pendleton A.L."/>
            <person name="Shaikh M.A."/>
            <person name="Suttiyut T."/>
            <person name="Ogas R."/>
            <person name="Tomko P."/>
            <person name="Gavelis G."/>
            <person name="Widhalm J.R."/>
            <person name="Wisecaver J.H."/>
        </authorList>
    </citation>
    <scope>NUCLEOTIDE SEQUENCE</scope>
    <source>
        <strain evidence="6">ECLA1</strain>
    </source>
</reference>
<evidence type="ECO:0000259" key="5">
    <source>
        <dbReference type="PROSITE" id="PS50871"/>
    </source>
</evidence>
<keyword evidence="2" id="KW-0964">Secreted</keyword>
<keyword evidence="7" id="KW-1185">Reference proteome</keyword>
<evidence type="ECO:0000313" key="7">
    <source>
        <dbReference type="Proteomes" id="UP001283361"/>
    </source>
</evidence>
<comment type="subcellular location">
    <subcellularLocation>
        <location evidence="1">Secreted</location>
    </subcellularLocation>
</comment>
<dbReference type="PANTHER" id="PTHR15427:SF50">
    <property type="entry name" value="COMPLEMENT C1Q TUMOR NECROSIS FACTOR-RELATED PROTEIN 2-LIKE"/>
    <property type="match status" value="1"/>
</dbReference>
<dbReference type="PROSITE" id="PS50871">
    <property type="entry name" value="C1Q"/>
    <property type="match status" value="1"/>
</dbReference>
<gene>
    <name evidence="6" type="ORF">RRG08_058258</name>
</gene>